<reference evidence="1 2" key="1">
    <citation type="submission" date="2015-11" db="EMBL/GenBank/DDBJ databases">
        <title>Expanding the genomic diversity of Burkholderia species for the development of highly accurate diagnostics.</title>
        <authorList>
            <person name="Sahl J."/>
            <person name="Keim P."/>
            <person name="Wagner D."/>
        </authorList>
    </citation>
    <scope>NUCLEOTIDE SEQUENCE [LARGE SCALE GENOMIC DNA]</scope>
    <source>
        <strain evidence="1 2">MSMB1302</strain>
    </source>
</reference>
<proteinExistence type="predicted"/>
<evidence type="ECO:0000313" key="2">
    <source>
        <dbReference type="Proteomes" id="UP000069001"/>
    </source>
</evidence>
<name>A0A124SM01_BURCE</name>
<gene>
    <name evidence="1" type="ORF">WS90_24690</name>
</gene>
<dbReference type="EMBL" id="LOYH01000087">
    <property type="protein sequence ID" value="KVK76144.1"/>
    <property type="molecule type" value="Genomic_DNA"/>
</dbReference>
<sequence>MRRAWWNWPEFNALVHQAPLHGFSEELTAAIGLDTLNRKRHLLDDAIKEKQRISGISTGVDGQHTKA</sequence>
<accession>A0A124SM01</accession>
<comment type="caution">
    <text evidence="1">The sequence shown here is derived from an EMBL/GenBank/DDBJ whole genome shotgun (WGS) entry which is preliminary data.</text>
</comment>
<dbReference type="Proteomes" id="UP000069001">
    <property type="component" value="Unassembled WGS sequence"/>
</dbReference>
<evidence type="ECO:0000313" key="1">
    <source>
        <dbReference type="EMBL" id="KVK76144.1"/>
    </source>
</evidence>
<protein>
    <submittedName>
        <fullName evidence="1">Uncharacterized protein</fullName>
    </submittedName>
</protein>
<dbReference type="AlphaFoldDB" id="A0A124SM01"/>
<organism evidence="1 2">
    <name type="scientific">Burkholderia cepacia</name>
    <name type="common">Pseudomonas cepacia</name>
    <dbReference type="NCBI Taxonomy" id="292"/>
    <lineage>
        <taxon>Bacteria</taxon>
        <taxon>Pseudomonadati</taxon>
        <taxon>Pseudomonadota</taxon>
        <taxon>Betaproteobacteria</taxon>
        <taxon>Burkholderiales</taxon>
        <taxon>Burkholderiaceae</taxon>
        <taxon>Burkholderia</taxon>
        <taxon>Burkholderia cepacia complex</taxon>
    </lineage>
</organism>